<feature type="domain" description="LysM" evidence="1">
    <location>
        <begin position="25"/>
        <end position="69"/>
    </location>
</feature>
<dbReference type="GO" id="GO:0008932">
    <property type="term" value="F:lytic endotransglycosylase activity"/>
    <property type="evidence" value="ECO:0007669"/>
    <property type="project" value="TreeGrafter"/>
</dbReference>
<reference evidence="2 3" key="1">
    <citation type="submission" date="2020-01" db="EMBL/GenBank/DDBJ databases">
        <title>Ponticoccus aerotolerans gen. nov., sp. nov., an anaerobic bacterium and proposal of Ponticoccusceae fam. nov., Ponticoccusles ord. nov. and Ponticoccuse classis nov. in the phylum Kiritimatiellaeota.</title>
        <authorList>
            <person name="Zhou L.Y."/>
            <person name="Du Z.J."/>
        </authorList>
    </citation>
    <scope>NUCLEOTIDE SEQUENCE [LARGE SCALE GENOMIC DNA]</scope>
    <source>
        <strain evidence="2 3">S-5007</strain>
    </source>
</reference>
<dbReference type="SUPFAM" id="SSF54106">
    <property type="entry name" value="LysM domain"/>
    <property type="match status" value="1"/>
</dbReference>
<dbReference type="SMART" id="SM00257">
    <property type="entry name" value="LysM"/>
    <property type="match status" value="1"/>
</dbReference>
<evidence type="ECO:0000259" key="1">
    <source>
        <dbReference type="PROSITE" id="PS51782"/>
    </source>
</evidence>
<dbReference type="InterPro" id="IPR036779">
    <property type="entry name" value="LysM_dom_sf"/>
</dbReference>
<gene>
    <name evidence="2" type="ORF">GT409_07215</name>
</gene>
<dbReference type="EMBL" id="CP047593">
    <property type="protein sequence ID" value="QHI70901.1"/>
    <property type="molecule type" value="Genomic_DNA"/>
</dbReference>
<dbReference type="KEGG" id="taer:GT409_07215"/>
<protein>
    <submittedName>
        <fullName evidence="2">LysM peptidoglycan-binding domain-containing protein</fullName>
    </submittedName>
</protein>
<dbReference type="PROSITE" id="PS51782">
    <property type="entry name" value="LYSM"/>
    <property type="match status" value="1"/>
</dbReference>
<keyword evidence="3" id="KW-1185">Reference proteome</keyword>
<dbReference type="PANTHER" id="PTHR33734">
    <property type="entry name" value="LYSM DOMAIN-CONTAINING GPI-ANCHORED PROTEIN 2"/>
    <property type="match status" value="1"/>
</dbReference>
<dbReference type="Proteomes" id="UP000464954">
    <property type="component" value="Chromosome"/>
</dbReference>
<evidence type="ECO:0000313" key="2">
    <source>
        <dbReference type="EMBL" id="QHI70901.1"/>
    </source>
</evidence>
<dbReference type="CDD" id="cd00118">
    <property type="entry name" value="LysM"/>
    <property type="match status" value="1"/>
</dbReference>
<accession>A0A6P1MAN2</accession>
<proteinExistence type="predicted"/>
<dbReference type="AlphaFoldDB" id="A0A6P1MAN2"/>
<dbReference type="InterPro" id="IPR018392">
    <property type="entry name" value="LysM"/>
</dbReference>
<dbReference type="Pfam" id="PF01476">
    <property type="entry name" value="LysM"/>
    <property type="match status" value="1"/>
</dbReference>
<dbReference type="Gene3D" id="3.10.350.10">
    <property type="entry name" value="LysM domain"/>
    <property type="match status" value="1"/>
</dbReference>
<evidence type="ECO:0000313" key="3">
    <source>
        <dbReference type="Proteomes" id="UP000464954"/>
    </source>
</evidence>
<sequence length="71" mass="7454">MEKLIKQAAPAAPSYSGGAAGATGYEHVVQRGETLSAIAKAYNVTAKAIIEANKIKNPNRLSVGQKLFIPE</sequence>
<dbReference type="PANTHER" id="PTHR33734:SF22">
    <property type="entry name" value="MEMBRANE-BOUND LYTIC MUREIN TRANSGLYCOSYLASE D"/>
    <property type="match status" value="1"/>
</dbReference>
<name>A0A6P1MAN2_9BACT</name>
<organism evidence="2 3">
    <name type="scientific">Tichowtungia aerotolerans</name>
    <dbReference type="NCBI Taxonomy" id="2697043"/>
    <lineage>
        <taxon>Bacteria</taxon>
        <taxon>Pseudomonadati</taxon>
        <taxon>Kiritimatiellota</taxon>
        <taxon>Tichowtungiia</taxon>
        <taxon>Tichowtungiales</taxon>
        <taxon>Tichowtungiaceae</taxon>
        <taxon>Tichowtungia</taxon>
    </lineage>
</organism>